<evidence type="ECO:0000256" key="3">
    <source>
        <dbReference type="ARBA" id="ARBA00023163"/>
    </source>
</evidence>
<dbReference type="PANTHER" id="PTHR30146:SF153">
    <property type="entry name" value="LACTOSE OPERON REPRESSOR"/>
    <property type="match status" value="1"/>
</dbReference>
<evidence type="ECO:0000256" key="4">
    <source>
        <dbReference type="SAM" id="MobiDB-lite"/>
    </source>
</evidence>
<dbReference type="CDD" id="cd01392">
    <property type="entry name" value="HTH_LacI"/>
    <property type="match status" value="1"/>
</dbReference>
<sequence>MKRATTDRAATSADVAKHAGVSRTTVSMVINNNAQSLSESTRNRVLASIDALNYVPNKNAQLLRVPRRDTVLLPMPAYYNVDIFKDFKNTLRQQLPEFGLSLTVFTDDSTQGIQSARRWMEHHPQVVLTTPHECDRATAKFLKEHGVQVLLIAPNPVRYAPTLSTKLGLGRAAADYLIGECGHSDVCYWGPDDAEAKDISAVRFDEFQTAAHDYSVDVSSTESALAYEPMLDIAEKWKSEGTVPTAVYCFNDNLAIALVQVLSDLSLKVPEDVSVLGNDNSPLTAIVRPRVSSISIDVEELAFNVARDISRLIDKKKSVGSRPRSFSAEVTVRDSTRPLSRRGSGALPSTG</sequence>
<dbReference type="SUPFAM" id="SSF53822">
    <property type="entry name" value="Periplasmic binding protein-like I"/>
    <property type="match status" value="1"/>
</dbReference>
<feature type="region of interest" description="Disordered" evidence="4">
    <location>
        <begin position="319"/>
        <end position="351"/>
    </location>
</feature>
<dbReference type="Gene3D" id="1.10.260.40">
    <property type="entry name" value="lambda repressor-like DNA-binding domains"/>
    <property type="match status" value="1"/>
</dbReference>
<dbReference type="InterPro" id="IPR028082">
    <property type="entry name" value="Peripla_BP_I"/>
</dbReference>
<dbReference type="SUPFAM" id="SSF47413">
    <property type="entry name" value="lambda repressor-like DNA-binding domains"/>
    <property type="match status" value="1"/>
</dbReference>
<dbReference type="Pfam" id="PF00356">
    <property type="entry name" value="LacI"/>
    <property type="match status" value="1"/>
</dbReference>
<dbReference type="CDD" id="cd06267">
    <property type="entry name" value="PBP1_LacI_sugar_binding-like"/>
    <property type="match status" value="1"/>
</dbReference>
<keyword evidence="2 6" id="KW-0238">DNA-binding</keyword>
<dbReference type="PANTHER" id="PTHR30146">
    <property type="entry name" value="LACI-RELATED TRANSCRIPTIONAL REPRESSOR"/>
    <property type="match status" value="1"/>
</dbReference>
<evidence type="ECO:0000256" key="1">
    <source>
        <dbReference type="ARBA" id="ARBA00023015"/>
    </source>
</evidence>
<organism evidence="6 7">
    <name type="scientific">Rhodococcus qingshengii</name>
    <dbReference type="NCBI Taxonomy" id="334542"/>
    <lineage>
        <taxon>Bacteria</taxon>
        <taxon>Bacillati</taxon>
        <taxon>Actinomycetota</taxon>
        <taxon>Actinomycetes</taxon>
        <taxon>Mycobacteriales</taxon>
        <taxon>Nocardiaceae</taxon>
        <taxon>Rhodococcus</taxon>
        <taxon>Rhodococcus erythropolis group</taxon>
    </lineage>
</organism>
<protein>
    <submittedName>
        <fullName evidence="6">LacI family DNA-binding transcriptional regulator</fullName>
    </submittedName>
</protein>
<dbReference type="AlphaFoldDB" id="A0AAW6LLR6"/>
<dbReference type="GO" id="GO:0000976">
    <property type="term" value="F:transcription cis-regulatory region binding"/>
    <property type="evidence" value="ECO:0007669"/>
    <property type="project" value="TreeGrafter"/>
</dbReference>
<evidence type="ECO:0000259" key="5">
    <source>
        <dbReference type="PROSITE" id="PS50932"/>
    </source>
</evidence>
<proteinExistence type="predicted"/>
<comment type="caution">
    <text evidence="6">The sequence shown here is derived from an EMBL/GenBank/DDBJ whole genome shotgun (WGS) entry which is preliminary data.</text>
</comment>
<dbReference type="RefSeq" id="WP_275232056.1">
    <property type="nucleotide sequence ID" value="NZ_JARDXE010000014.1"/>
</dbReference>
<accession>A0AAW6LLR6</accession>
<dbReference type="GO" id="GO:0003700">
    <property type="term" value="F:DNA-binding transcription factor activity"/>
    <property type="evidence" value="ECO:0007669"/>
    <property type="project" value="TreeGrafter"/>
</dbReference>
<dbReference type="SMART" id="SM00354">
    <property type="entry name" value="HTH_LACI"/>
    <property type="match status" value="1"/>
</dbReference>
<dbReference type="InterPro" id="IPR010982">
    <property type="entry name" value="Lambda_DNA-bd_dom_sf"/>
</dbReference>
<feature type="domain" description="HTH lacI-type" evidence="5">
    <location>
        <begin position="10"/>
        <end position="65"/>
    </location>
</feature>
<keyword evidence="1" id="KW-0805">Transcription regulation</keyword>
<dbReference type="InterPro" id="IPR000843">
    <property type="entry name" value="HTH_LacI"/>
</dbReference>
<dbReference type="EMBL" id="JARDXE010000014">
    <property type="protein sequence ID" value="MDE8647469.1"/>
    <property type="molecule type" value="Genomic_DNA"/>
</dbReference>
<dbReference type="PROSITE" id="PS50932">
    <property type="entry name" value="HTH_LACI_2"/>
    <property type="match status" value="1"/>
</dbReference>
<keyword evidence="3" id="KW-0804">Transcription</keyword>
<name>A0AAW6LLR6_RHOSG</name>
<reference evidence="6" key="1">
    <citation type="submission" date="2023-02" db="EMBL/GenBank/DDBJ databases">
        <title>A novel hydrolase synthesized by Rhodococcus erythropolis HQ is responsible for the detoxification of Zearalenone.</title>
        <authorList>
            <person name="Hu J."/>
            <person name="Xu J."/>
        </authorList>
    </citation>
    <scope>NUCLEOTIDE SEQUENCE</scope>
    <source>
        <strain evidence="6">HQ</strain>
    </source>
</reference>
<gene>
    <name evidence="6" type="ORF">PXH69_21080</name>
</gene>
<dbReference type="Pfam" id="PF13377">
    <property type="entry name" value="Peripla_BP_3"/>
    <property type="match status" value="1"/>
</dbReference>
<evidence type="ECO:0000313" key="6">
    <source>
        <dbReference type="EMBL" id="MDE8647469.1"/>
    </source>
</evidence>
<dbReference type="InterPro" id="IPR046335">
    <property type="entry name" value="LacI/GalR-like_sensor"/>
</dbReference>
<dbReference type="Gene3D" id="3.40.50.2300">
    <property type="match status" value="2"/>
</dbReference>
<dbReference type="Proteomes" id="UP001217325">
    <property type="component" value="Unassembled WGS sequence"/>
</dbReference>
<evidence type="ECO:0000256" key="2">
    <source>
        <dbReference type="ARBA" id="ARBA00023125"/>
    </source>
</evidence>
<evidence type="ECO:0000313" key="7">
    <source>
        <dbReference type="Proteomes" id="UP001217325"/>
    </source>
</evidence>